<evidence type="ECO:0000313" key="4">
    <source>
        <dbReference type="EMBL" id="WYJ90162.1"/>
    </source>
</evidence>
<evidence type="ECO:0000313" key="3">
    <source>
        <dbReference type="EMBL" id="OTP13448.1"/>
    </source>
</evidence>
<reference evidence="4" key="3">
    <citation type="submission" date="2024-03" db="EMBL/GenBank/DDBJ databases">
        <title>The Genome Sequence of Enterococcus sp. DIV0242b.</title>
        <authorList>
            <consortium name="The Broad Institute Genomics Platform"/>
            <consortium name="The Broad Institute Microbial Omics Core"/>
            <consortium name="The Broad Institute Genomic Center for Infectious Diseases"/>
            <person name="Earl A."/>
            <person name="Manson A."/>
            <person name="Gilmore M."/>
            <person name="Schwartman J."/>
            <person name="Shea T."/>
            <person name="Abouelleil A."/>
            <person name="Cao P."/>
            <person name="Chapman S."/>
            <person name="Cusick C."/>
            <person name="Young S."/>
            <person name="Neafsey D."/>
            <person name="Nusbaum C."/>
            <person name="Birren B."/>
        </authorList>
    </citation>
    <scope>NUCLEOTIDE SEQUENCE</scope>
    <source>
        <strain evidence="4">9E7_DIV0242</strain>
    </source>
</reference>
<evidence type="ECO:0000256" key="1">
    <source>
        <dbReference type="SAM" id="Coils"/>
    </source>
</evidence>
<keyword evidence="5" id="KW-1185">Reference proteome</keyword>
<evidence type="ECO:0000313" key="5">
    <source>
        <dbReference type="Proteomes" id="UP000195141"/>
    </source>
</evidence>
<dbReference type="Gene3D" id="1.20.5.170">
    <property type="match status" value="1"/>
</dbReference>
<accession>A0A242K377</accession>
<gene>
    <name evidence="4" type="ORF">A5888_001890</name>
    <name evidence="3" type="ORF">A5888_002926</name>
</gene>
<evidence type="ECO:0000256" key="2">
    <source>
        <dbReference type="SAM" id="Phobius"/>
    </source>
</evidence>
<dbReference type="AlphaFoldDB" id="A0A242K377"/>
<organism evidence="3">
    <name type="scientific">Candidatus Enterococcus clewellii</name>
    <dbReference type="NCBI Taxonomy" id="1834193"/>
    <lineage>
        <taxon>Bacteria</taxon>
        <taxon>Bacillati</taxon>
        <taxon>Bacillota</taxon>
        <taxon>Bacilli</taxon>
        <taxon>Lactobacillales</taxon>
        <taxon>Enterococcaceae</taxon>
        <taxon>Enterococcus</taxon>
    </lineage>
</organism>
<evidence type="ECO:0008006" key="6">
    <source>
        <dbReference type="Google" id="ProtNLM"/>
    </source>
</evidence>
<dbReference type="EMBL" id="NGMM01000005">
    <property type="protein sequence ID" value="OTP13448.1"/>
    <property type="molecule type" value="Genomic_DNA"/>
</dbReference>
<keyword evidence="2" id="KW-1133">Transmembrane helix</keyword>
<dbReference type="Proteomes" id="UP000195141">
    <property type="component" value="Chromosome"/>
</dbReference>
<dbReference type="EMBL" id="CP147247">
    <property type="protein sequence ID" value="WYJ90162.1"/>
    <property type="molecule type" value="Genomic_DNA"/>
</dbReference>
<protein>
    <recommendedName>
        <fullName evidence="6">Phage protein</fullName>
    </recommendedName>
</protein>
<feature type="coiled-coil region" evidence="1">
    <location>
        <begin position="43"/>
        <end position="94"/>
    </location>
</feature>
<reference evidence="4" key="2">
    <citation type="submission" date="2017-05" db="EMBL/GenBank/DDBJ databases">
        <authorList>
            <consortium name="The Broad Institute Genomics Platform"/>
            <consortium name="The Broad Institute Genomic Center for Infectious Diseases"/>
            <person name="Earl A."/>
            <person name="Manson A."/>
            <person name="Schwartman J."/>
            <person name="Gilmore M."/>
            <person name="Abouelleil A."/>
            <person name="Cao P."/>
            <person name="Chapman S."/>
            <person name="Cusick C."/>
            <person name="Shea T."/>
            <person name="Young S."/>
            <person name="Neafsey D."/>
            <person name="Nusbaum C."/>
            <person name="Birren B."/>
        </authorList>
    </citation>
    <scope>NUCLEOTIDE SEQUENCE</scope>
    <source>
        <strain evidence="4">9E7_DIV0242</strain>
    </source>
</reference>
<sequence>MENWITPTVIATIITAMFTYMGTKRTSRSEIDQVYLPYVEKAMKEFDDKVDKQNKKIAELERKLNAKDELIAELRKEIKRLETENKELKGETENG</sequence>
<name>A0A242K377_9ENTE</name>
<dbReference type="SUPFAM" id="SSF90257">
    <property type="entry name" value="Myosin rod fragments"/>
    <property type="match status" value="1"/>
</dbReference>
<keyword evidence="1" id="KW-0175">Coiled coil</keyword>
<keyword evidence="2" id="KW-0812">Transmembrane</keyword>
<proteinExistence type="predicted"/>
<dbReference type="OrthoDB" id="2196565at2"/>
<feature type="transmembrane region" description="Helical" evidence="2">
    <location>
        <begin position="6"/>
        <end position="23"/>
    </location>
</feature>
<reference evidence="3" key="1">
    <citation type="submission" date="2017-05" db="EMBL/GenBank/DDBJ databases">
        <title>The Genome Sequence of Enterococcus sp. 9E7_DIV0242.</title>
        <authorList>
            <consortium name="The Broad Institute Genomics Platform"/>
            <consortium name="The Broad Institute Genomic Center for Infectious Diseases"/>
            <person name="Earl A."/>
            <person name="Manson A."/>
            <person name="Schwartman J."/>
            <person name="Gilmore M."/>
            <person name="Abouelleil A."/>
            <person name="Cao P."/>
            <person name="Chapman S."/>
            <person name="Cusick C."/>
            <person name="Shea T."/>
            <person name="Young S."/>
            <person name="Neafsey D."/>
            <person name="Nusbaum C."/>
            <person name="Birren B."/>
        </authorList>
    </citation>
    <scope>NUCLEOTIDE SEQUENCE [LARGE SCALE GENOMIC DNA]</scope>
    <source>
        <strain evidence="3">9E7_DIV0242</strain>
    </source>
</reference>
<keyword evidence="2" id="KW-0472">Membrane</keyword>
<dbReference type="RefSeq" id="WP_086349943.1">
    <property type="nucleotide sequence ID" value="NZ_CP147247.1"/>
</dbReference>